<organism evidence="4 5">
    <name type="scientific">Skeletonema marinoi</name>
    <dbReference type="NCBI Taxonomy" id="267567"/>
    <lineage>
        <taxon>Eukaryota</taxon>
        <taxon>Sar</taxon>
        <taxon>Stramenopiles</taxon>
        <taxon>Ochrophyta</taxon>
        <taxon>Bacillariophyta</taxon>
        <taxon>Coscinodiscophyceae</taxon>
        <taxon>Thalassiosirophycidae</taxon>
        <taxon>Thalassiosirales</taxon>
        <taxon>Skeletonemataceae</taxon>
        <taxon>Skeletonema</taxon>
        <taxon>Skeletonema marinoi-dohrnii complex</taxon>
    </lineage>
</organism>
<dbReference type="Proteomes" id="UP001224775">
    <property type="component" value="Unassembled WGS sequence"/>
</dbReference>
<dbReference type="PROSITE" id="PS00455">
    <property type="entry name" value="AMP_BINDING"/>
    <property type="match status" value="1"/>
</dbReference>
<dbReference type="SUPFAM" id="SSF56801">
    <property type="entry name" value="Acetyl-CoA synthetase-like"/>
    <property type="match status" value="1"/>
</dbReference>
<dbReference type="PANTHER" id="PTHR43272:SF33">
    <property type="entry name" value="AMP-BINDING DOMAIN-CONTAINING PROTEIN-RELATED"/>
    <property type="match status" value="1"/>
</dbReference>
<comment type="caution">
    <text evidence="4">The sequence shown here is derived from an EMBL/GenBank/DDBJ whole genome shotgun (WGS) entry which is preliminary data.</text>
</comment>
<keyword evidence="4" id="KW-0436">Ligase</keyword>
<dbReference type="EC" id="6.2.1.3" evidence="4"/>
<dbReference type="Gene3D" id="3.40.50.12780">
    <property type="entry name" value="N-terminal domain of ligase-like"/>
    <property type="match status" value="1"/>
</dbReference>
<accession>A0AAD8XXG6</accession>
<dbReference type="GO" id="GO:0004467">
    <property type="term" value="F:long-chain fatty acid-CoA ligase activity"/>
    <property type="evidence" value="ECO:0007669"/>
    <property type="project" value="UniProtKB-EC"/>
</dbReference>
<dbReference type="AlphaFoldDB" id="A0AAD8XXG6"/>
<keyword evidence="1" id="KW-0547">Nucleotide-binding</keyword>
<name>A0AAD8XXG6_9STRA</name>
<feature type="domain" description="AMP-dependent synthetase/ligase" evidence="3">
    <location>
        <begin position="87"/>
        <end position="483"/>
    </location>
</feature>
<evidence type="ECO:0000313" key="5">
    <source>
        <dbReference type="Proteomes" id="UP001224775"/>
    </source>
</evidence>
<evidence type="ECO:0000259" key="3">
    <source>
        <dbReference type="Pfam" id="PF00501"/>
    </source>
</evidence>
<gene>
    <name evidence="4" type="ORF">QTG54_014172</name>
</gene>
<reference evidence="4" key="1">
    <citation type="submission" date="2023-06" db="EMBL/GenBank/DDBJ databases">
        <title>Survivors Of The Sea: Transcriptome response of Skeletonema marinoi to long-term dormancy.</title>
        <authorList>
            <person name="Pinder M.I.M."/>
            <person name="Kourtchenko O."/>
            <person name="Robertson E.K."/>
            <person name="Larsson T."/>
            <person name="Maumus F."/>
            <person name="Osuna-Cruz C.M."/>
            <person name="Vancaester E."/>
            <person name="Stenow R."/>
            <person name="Vandepoele K."/>
            <person name="Ploug H."/>
            <person name="Bruchert V."/>
            <person name="Godhe A."/>
            <person name="Topel M."/>
        </authorList>
    </citation>
    <scope>NUCLEOTIDE SEQUENCE</scope>
    <source>
        <strain evidence="4">R05AC</strain>
    </source>
</reference>
<evidence type="ECO:0000256" key="2">
    <source>
        <dbReference type="ARBA" id="ARBA00022840"/>
    </source>
</evidence>
<dbReference type="GO" id="GO:0016020">
    <property type="term" value="C:membrane"/>
    <property type="evidence" value="ECO:0007669"/>
    <property type="project" value="TreeGrafter"/>
</dbReference>
<dbReference type="PANTHER" id="PTHR43272">
    <property type="entry name" value="LONG-CHAIN-FATTY-ACID--COA LIGASE"/>
    <property type="match status" value="1"/>
</dbReference>
<protein>
    <submittedName>
        <fullName evidence="4">Long-chain fatty acid CoA synthetase</fullName>
        <ecNumber evidence="4">6.2.1.3</ecNumber>
    </submittedName>
</protein>
<keyword evidence="2" id="KW-0067">ATP-binding</keyword>
<dbReference type="Pfam" id="PF00501">
    <property type="entry name" value="AMP-binding"/>
    <property type="match status" value="1"/>
</dbReference>
<dbReference type="InterPro" id="IPR042099">
    <property type="entry name" value="ANL_N_sf"/>
</dbReference>
<dbReference type="InterPro" id="IPR020845">
    <property type="entry name" value="AMP-binding_CS"/>
</dbReference>
<dbReference type="GO" id="GO:0005524">
    <property type="term" value="F:ATP binding"/>
    <property type="evidence" value="ECO:0007669"/>
    <property type="project" value="UniProtKB-KW"/>
</dbReference>
<evidence type="ECO:0000313" key="4">
    <source>
        <dbReference type="EMBL" id="KAK1735106.1"/>
    </source>
</evidence>
<keyword evidence="5" id="KW-1185">Reference proteome</keyword>
<dbReference type="InterPro" id="IPR000873">
    <property type="entry name" value="AMP-dep_synth/lig_dom"/>
</dbReference>
<evidence type="ECO:0000256" key="1">
    <source>
        <dbReference type="ARBA" id="ARBA00022741"/>
    </source>
</evidence>
<dbReference type="EMBL" id="JATAAI010000035">
    <property type="protein sequence ID" value="KAK1735106.1"/>
    <property type="molecule type" value="Genomic_DNA"/>
</dbReference>
<proteinExistence type="predicted"/>
<dbReference type="Pfam" id="PF23562">
    <property type="entry name" value="AMP-binding_C_3"/>
    <property type="match status" value="1"/>
</dbReference>
<sequence>MMMMLLQRAGSRPAMRCASFKMLSVPAAASSRSLHNDPNEASNQSLVDSKGYLKFNTLHEMTRNASLLYKDNPLFGTYRNGDFHYDSYAEFGSDVRQCTSLLLDLGVKPYSKVGIISNNRQEWPIIAAATYSLNATFVPMYQEQLPKDWIHILNDSEVTALFCATEDIYLKVMKEVMPNTPLVKEVLCLDAAMHEPNSFRGAMSRMEDVDDSIIIEPTKDDLANLIYTSGTTGTPKGVELIHSNQVSNIKAARDMVVDQADFIQSTDRSLSFLPFAHSYGQTCELWCLISQGASMGICRGIPHILDDLRLVQPTVLFAVPTLYKRVYDGVINIMNNASPIEKRIMQAALHIGKANAAHKNGIAPPLGFIDKLKFKLLDEVILAKIRGRFGNNLRVGFVAGAACPREIVEFMDSIGISVCEGYGLTETSPVIAMNVLGRRKAGSVGHVLNGVQVWIVDAEGNPLECGEEGEICCSGPNIMRGYHNNLDATNEVITLSPDGKTKMFHTGDLGKVGEDGNLYVTGRIKELYKLENGKYVCPTQIEQAISMSRFISQVVVCGANRPHNVALIVPDWVAIRLEVGFADLDMSEEELVNNDRVRGLIASEIKWNCFDIKRYELPRNFLIVAPFTAENNMLTPKMSIRRHVVIKTYGDMIEDLYNENIDGDFHKDEQKSA</sequence>